<accession>A0A1H2VNL0</accession>
<name>A0A1H2VNL0_9RHOB</name>
<evidence type="ECO:0000313" key="2">
    <source>
        <dbReference type="Proteomes" id="UP000183400"/>
    </source>
</evidence>
<gene>
    <name evidence="1" type="ORF">SAMN05444358_1011523</name>
</gene>
<dbReference type="STRING" id="985054.SAMN05444358_1011523"/>
<dbReference type="EMBL" id="FNNP01000001">
    <property type="protein sequence ID" value="SDW69449.1"/>
    <property type="molecule type" value="Genomic_DNA"/>
</dbReference>
<evidence type="ECO:0000313" key="1">
    <source>
        <dbReference type="EMBL" id="SDW69449.1"/>
    </source>
</evidence>
<reference evidence="2" key="1">
    <citation type="submission" date="2016-10" db="EMBL/GenBank/DDBJ databases">
        <authorList>
            <person name="Varghese N."/>
            <person name="Submissions S."/>
        </authorList>
    </citation>
    <scope>NUCLEOTIDE SEQUENCE [LARGE SCALE GENOMIC DNA]</scope>
    <source>
        <strain evidence="2">DSM 27839</strain>
    </source>
</reference>
<keyword evidence="2" id="KW-1185">Reference proteome</keyword>
<proteinExistence type="predicted"/>
<dbReference type="Proteomes" id="UP000183400">
    <property type="component" value="Unassembled WGS sequence"/>
</dbReference>
<protein>
    <submittedName>
        <fullName evidence="1">Uncharacterized protein</fullName>
    </submittedName>
</protein>
<sequence>MLTAYFITSAILCIWMYRQTRHAAKSIRSNRRNIANPLD</sequence>
<organism evidence="1 2">
    <name type="scientific">Ruegeria halocynthiae</name>
    <dbReference type="NCBI Taxonomy" id="985054"/>
    <lineage>
        <taxon>Bacteria</taxon>
        <taxon>Pseudomonadati</taxon>
        <taxon>Pseudomonadota</taxon>
        <taxon>Alphaproteobacteria</taxon>
        <taxon>Rhodobacterales</taxon>
        <taxon>Roseobacteraceae</taxon>
        <taxon>Ruegeria</taxon>
    </lineage>
</organism>
<dbReference type="AlphaFoldDB" id="A0A1H2VNL0"/>